<comment type="caution">
    <text evidence="2">The sequence shown here is derived from an EMBL/GenBank/DDBJ whole genome shotgun (WGS) entry which is preliminary data.</text>
</comment>
<gene>
    <name evidence="2" type="ORF">CR513_24374</name>
</gene>
<accession>A0A371GS92</accession>
<protein>
    <recommendedName>
        <fullName evidence="1">Reverse transcriptase Ty1/copia-type domain-containing protein</fullName>
    </recommendedName>
</protein>
<name>A0A371GS92_MUCPR</name>
<dbReference type="AlphaFoldDB" id="A0A371GS92"/>
<dbReference type="Pfam" id="PF07727">
    <property type="entry name" value="RVT_2"/>
    <property type="match status" value="1"/>
</dbReference>
<reference evidence="2" key="1">
    <citation type="submission" date="2018-05" db="EMBL/GenBank/DDBJ databases">
        <title>Draft genome of Mucuna pruriens seed.</title>
        <authorList>
            <person name="Nnadi N.E."/>
            <person name="Vos R."/>
            <person name="Hasami M.H."/>
            <person name="Devisetty U.K."/>
            <person name="Aguiy J.C."/>
        </authorList>
    </citation>
    <scope>NUCLEOTIDE SEQUENCE [LARGE SCALE GENOMIC DNA]</scope>
    <source>
        <strain evidence="2">JCA_2017</strain>
    </source>
</reference>
<proteinExistence type="predicted"/>
<keyword evidence="3" id="KW-1185">Reference proteome</keyword>
<feature type="non-terminal residue" evidence="2">
    <location>
        <position position="121"/>
    </location>
</feature>
<dbReference type="EMBL" id="QJKJ01004625">
    <property type="protein sequence ID" value="RDX93380.1"/>
    <property type="molecule type" value="Genomic_DNA"/>
</dbReference>
<dbReference type="Proteomes" id="UP000257109">
    <property type="component" value="Unassembled WGS sequence"/>
</dbReference>
<evidence type="ECO:0000313" key="2">
    <source>
        <dbReference type="EMBL" id="RDX93380.1"/>
    </source>
</evidence>
<organism evidence="2 3">
    <name type="scientific">Mucuna pruriens</name>
    <name type="common">Velvet bean</name>
    <name type="synonym">Dolichos pruriens</name>
    <dbReference type="NCBI Taxonomy" id="157652"/>
    <lineage>
        <taxon>Eukaryota</taxon>
        <taxon>Viridiplantae</taxon>
        <taxon>Streptophyta</taxon>
        <taxon>Embryophyta</taxon>
        <taxon>Tracheophyta</taxon>
        <taxon>Spermatophyta</taxon>
        <taxon>Magnoliopsida</taxon>
        <taxon>eudicotyledons</taxon>
        <taxon>Gunneridae</taxon>
        <taxon>Pentapetalae</taxon>
        <taxon>rosids</taxon>
        <taxon>fabids</taxon>
        <taxon>Fabales</taxon>
        <taxon>Fabaceae</taxon>
        <taxon>Papilionoideae</taxon>
        <taxon>50 kb inversion clade</taxon>
        <taxon>NPAAA clade</taxon>
        <taxon>indigoferoid/millettioid clade</taxon>
        <taxon>Phaseoleae</taxon>
        <taxon>Mucuna</taxon>
    </lineage>
</organism>
<sequence>MAFAIKGQEEKVLKLKKVLYDLKQALRAWNSCIDKYFQDNGFGENVIQTSCQNLIVSPFPIFLFTPFPNQSSSCPLREPIEQKSLRQPKQLHRDLPRAGQGYDPALIEGVTLKRLLRHVNP</sequence>
<feature type="domain" description="Reverse transcriptase Ty1/copia-type" evidence="1">
    <location>
        <begin position="3"/>
        <end position="45"/>
    </location>
</feature>
<dbReference type="InterPro" id="IPR013103">
    <property type="entry name" value="RVT_2"/>
</dbReference>
<evidence type="ECO:0000259" key="1">
    <source>
        <dbReference type="Pfam" id="PF07727"/>
    </source>
</evidence>
<evidence type="ECO:0000313" key="3">
    <source>
        <dbReference type="Proteomes" id="UP000257109"/>
    </source>
</evidence>